<dbReference type="EMBL" id="CP032698">
    <property type="protein sequence ID" value="AYG81849.1"/>
    <property type="molecule type" value="Genomic_DNA"/>
</dbReference>
<feature type="compositionally biased region" description="Basic and acidic residues" evidence="1">
    <location>
        <begin position="12"/>
        <end position="28"/>
    </location>
</feature>
<keyword evidence="3" id="KW-1185">Reference proteome</keyword>
<organism evidence="2 3">
    <name type="scientific">Streptomyces hundungensis</name>
    <dbReference type="NCBI Taxonomy" id="1077946"/>
    <lineage>
        <taxon>Bacteria</taxon>
        <taxon>Bacillati</taxon>
        <taxon>Actinomycetota</taxon>
        <taxon>Actinomycetes</taxon>
        <taxon>Kitasatosporales</taxon>
        <taxon>Streptomycetaceae</taxon>
        <taxon>Streptomyces</taxon>
    </lineage>
</organism>
<reference evidence="2 3" key="1">
    <citation type="submission" date="2018-10" db="EMBL/GenBank/DDBJ databases">
        <title>Relationship between Morphology and Antimicrobial Activity in Streptomyces.</title>
        <authorList>
            <person name="Kang H.J."/>
            <person name="Kim S.B."/>
        </authorList>
    </citation>
    <scope>NUCLEOTIDE SEQUENCE [LARGE SCALE GENOMIC DNA]</scope>
    <source>
        <strain evidence="2 3">BH38</strain>
    </source>
</reference>
<accession>A0A387HED6</accession>
<sequence length="52" mass="5494">MGDSSAEQQAAEAERRREELLEKVREANRLSTGRLSSAPAPAPVALGADEDG</sequence>
<feature type="compositionally biased region" description="Low complexity" evidence="1">
    <location>
        <begin position="1"/>
        <end position="11"/>
    </location>
</feature>
<evidence type="ECO:0000313" key="2">
    <source>
        <dbReference type="EMBL" id="AYG81849.1"/>
    </source>
</evidence>
<dbReference type="AlphaFoldDB" id="A0A387HED6"/>
<evidence type="ECO:0000256" key="1">
    <source>
        <dbReference type="SAM" id="MobiDB-lite"/>
    </source>
</evidence>
<protein>
    <submittedName>
        <fullName evidence="2">Uncharacterized protein</fullName>
    </submittedName>
</protein>
<proteinExistence type="predicted"/>
<evidence type="ECO:0000313" key="3">
    <source>
        <dbReference type="Proteomes" id="UP000271554"/>
    </source>
</evidence>
<dbReference type="Proteomes" id="UP000271554">
    <property type="component" value="Chromosome"/>
</dbReference>
<name>A0A387HED6_9ACTN</name>
<gene>
    <name evidence="2" type="ORF">DWB77_04016</name>
</gene>
<dbReference type="RefSeq" id="WP_162952567.1">
    <property type="nucleotide sequence ID" value="NZ_CP032698.1"/>
</dbReference>
<dbReference type="KEGG" id="shun:DWB77_04016"/>
<feature type="region of interest" description="Disordered" evidence="1">
    <location>
        <begin position="1"/>
        <end position="52"/>
    </location>
</feature>